<accession>A0AAV2T921</accession>
<protein>
    <recommendedName>
        <fullName evidence="6">Mitochondrial inner membrane protein Mpv17</fullName>
    </recommendedName>
</protein>
<feature type="transmembrane region" description="Helical" evidence="7">
    <location>
        <begin position="20"/>
        <end position="42"/>
    </location>
</feature>
<evidence type="ECO:0000256" key="6">
    <source>
        <dbReference type="ARBA" id="ARBA00049743"/>
    </source>
</evidence>
<evidence type="ECO:0000256" key="1">
    <source>
        <dbReference type="ARBA" id="ARBA00004141"/>
    </source>
</evidence>
<comment type="caution">
    <text evidence="8">The sequence shown here is derived from an EMBL/GenBank/DDBJ whole genome shotgun (WGS) entry which is preliminary data.</text>
</comment>
<dbReference type="GO" id="GO:1901858">
    <property type="term" value="P:regulation of mitochondrial DNA metabolic process"/>
    <property type="evidence" value="ECO:0007669"/>
    <property type="project" value="TreeGrafter"/>
</dbReference>
<evidence type="ECO:0000313" key="9">
    <source>
        <dbReference type="Proteomes" id="UP001497525"/>
    </source>
</evidence>
<evidence type="ECO:0000256" key="7">
    <source>
        <dbReference type="RuleBase" id="RU363053"/>
    </source>
</evidence>
<comment type="caution">
    <text evidence="7">Lacks conserved residue(s) required for the propagation of feature annotation.</text>
</comment>
<dbReference type="GO" id="GO:0016020">
    <property type="term" value="C:membrane"/>
    <property type="evidence" value="ECO:0007669"/>
    <property type="project" value="UniProtKB-SubCell"/>
</dbReference>
<evidence type="ECO:0000256" key="5">
    <source>
        <dbReference type="ARBA" id="ARBA00023136"/>
    </source>
</evidence>
<evidence type="ECO:0000256" key="4">
    <source>
        <dbReference type="ARBA" id="ARBA00022989"/>
    </source>
</evidence>
<keyword evidence="5 7" id="KW-0472">Membrane</keyword>
<organism evidence="8 9">
    <name type="scientific">Calicophoron daubneyi</name>
    <name type="common">Rumen fluke</name>
    <name type="synonym">Paramphistomum daubneyi</name>
    <dbReference type="NCBI Taxonomy" id="300641"/>
    <lineage>
        <taxon>Eukaryota</taxon>
        <taxon>Metazoa</taxon>
        <taxon>Spiralia</taxon>
        <taxon>Lophotrochozoa</taxon>
        <taxon>Platyhelminthes</taxon>
        <taxon>Trematoda</taxon>
        <taxon>Digenea</taxon>
        <taxon>Plagiorchiida</taxon>
        <taxon>Pronocephalata</taxon>
        <taxon>Paramphistomoidea</taxon>
        <taxon>Paramphistomidae</taxon>
        <taxon>Calicophoron</taxon>
    </lineage>
</organism>
<dbReference type="GO" id="GO:0015267">
    <property type="term" value="F:channel activity"/>
    <property type="evidence" value="ECO:0007669"/>
    <property type="project" value="TreeGrafter"/>
</dbReference>
<reference evidence="8" key="1">
    <citation type="submission" date="2024-06" db="EMBL/GenBank/DDBJ databases">
        <authorList>
            <person name="Liu X."/>
            <person name="Lenzi L."/>
            <person name="Haldenby T S."/>
            <person name="Uol C."/>
        </authorList>
    </citation>
    <scope>NUCLEOTIDE SEQUENCE</scope>
</reference>
<comment type="subcellular location">
    <subcellularLocation>
        <location evidence="1">Membrane</location>
        <topology evidence="1">Multi-pass membrane protein</topology>
    </subcellularLocation>
</comment>
<proteinExistence type="inferred from homology"/>
<dbReference type="Proteomes" id="UP001497525">
    <property type="component" value="Unassembled WGS sequence"/>
</dbReference>
<sequence length="121" mass="13857">MFFLDRFFVGPAKVKMLKMVLADQALFAPPALFIIISFLSVLKGQSVEQWKNQMSENYPTILATNYKLWPVAQLINFNFTPLRFRVLYINTVALFWNVYISYQTQAAPASSCCNPDFDSGN</sequence>
<dbReference type="PANTHER" id="PTHR11266:SF17">
    <property type="entry name" value="PROTEIN MPV17"/>
    <property type="match status" value="1"/>
</dbReference>
<dbReference type="AlphaFoldDB" id="A0AAV2T921"/>
<comment type="similarity">
    <text evidence="2 7">Belongs to the peroxisomal membrane protein PXMP2/4 family.</text>
</comment>
<dbReference type="InterPro" id="IPR007248">
    <property type="entry name" value="Mpv17_PMP22"/>
</dbReference>
<evidence type="ECO:0000256" key="3">
    <source>
        <dbReference type="ARBA" id="ARBA00022692"/>
    </source>
</evidence>
<dbReference type="EMBL" id="CAXLJL010000112">
    <property type="protein sequence ID" value="CAL5131947.1"/>
    <property type="molecule type" value="Genomic_DNA"/>
</dbReference>
<name>A0AAV2T921_CALDB</name>
<dbReference type="GO" id="GO:0005739">
    <property type="term" value="C:mitochondrion"/>
    <property type="evidence" value="ECO:0007669"/>
    <property type="project" value="TreeGrafter"/>
</dbReference>
<gene>
    <name evidence="8" type="ORF">CDAUBV1_LOCUS4476</name>
</gene>
<dbReference type="PANTHER" id="PTHR11266">
    <property type="entry name" value="PEROXISOMAL MEMBRANE PROTEIN 2, PXMP2 MPV17"/>
    <property type="match status" value="1"/>
</dbReference>
<keyword evidence="4 7" id="KW-1133">Transmembrane helix</keyword>
<keyword evidence="3 7" id="KW-0812">Transmembrane</keyword>
<dbReference type="Pfam" id="PF04117">
    <property type="entry name" value="Mpv17_PMP22"/>
    <property type="match status" value="1"/>
</dbReference>
<evidence type="ECO:0000256" key="2">
    <source>
        <dbReference type="ARBA" id="ARBA00006824"/>
    </source>
</evidence>
<evidence type="ECO:0000313" key="8">
    <source>
        <dbReference type="EMBL" id="CAL5131947.1"/>
    </source>
</evidence>